<dbReference type="InterPro" id="IPR056015">
    <property type="entry name" value="DUF7593"/>
</dbReference>
<dbReference type="InterPro" id="IPR050889">
    <property type="entry name" value="Dendritic_Spine_Reg/Scaffold"/>
</dbReference>
<feature type="repeat" description="ANK" evidence="3">
    <location>
        <begin position="380"/>
        <end position="412"/>
    </location>
</feature>
<dbReference type="PROSITE" id="PS50088">
    <property type="entry name" value="ANK_REPEAT"/>
    <property type="match status" value="2"/>
</dbReference>
<dbReference type="PANTHER" id="PTHR24166:SF48">
    <property type="entry name" value="PROTEIN VAPYRIN"/>
    <property type="match status" value="1"/>
</dbReference>
<evidence type="ECO:0000313" key="8">
    <source>
        <dbReference type="Proteomes" id="UP000800092"/>
    </source>
</evidence>
<feature type="region of interest" description="Disordered" evidence="4">
    <location>
        <begin position="1"/>
        <end position="309"/>
    </location>
</feature>
<dbReference type="Gene3D" id="1.25.40.20">
    <property type="entry name" value="Ankyrin repeat-containing domain"/>
    <property type="match status" value="2"/>
</dbReference>
<feature type="compositionally biased region" description="Basic and acidic residues" evidence="4">
    <location>
        <begin position="772"/>
        <end position="893"/>
    </location>
</feature>
<evidence type="ECO:0000256" key="3">
    <source>
        <dbReference type="PROSITE-ProRule" id="PRU00023"/>
    </source>
</evidence>
<feature type="compositionally biased region" description="Low complexity" evidence="4">
    <location>
        <begin position="645"/>
        <end position="654"/>
    </location>
</feature>
<feature type="domain" description="KRIT1 ARM-repeats" evidence="6">
    <location>
        <begin position="468"/>
        <end position="598"/>
    </location>
</feature>
<evidence type="ECO:0000256" key="4">
    <source>
        <dbReference type="SAM" id="MobiDB-lite"/>
    </source>
</evidence>
<protein>
    <submittedName>
        <fullName evidence="7">Uncharacterized protein</fullName>
    </submittedName>
</protein>
<feature type="compositionally biased region" description="Basic and acidic residues" evidence="4">
    <location>
        <begin position="902"/>
        <end position="931"/>
    </location>
</feature>
<feature type="compositionally biased region" description="Basic and acidic residues" evidence="4">
    <location>
        <begin position="610"/>
        <end position="629"/>
    </location>
</feature>
<feature type="domain" description="DUF7593" evidence="5">
    <location>
        <begin position="929"/>
        <end position="1096"/>
    </location>
</feature>
<keyword evidence="2 3" id="KW-0040">ANK repeat</keyword>
<feature type="compositionally biased region" description="Basic and acidic residues" evidence="4">
    <location>
        <begin position="730"/>
        <end position="764"/>
    </location>
</feature>
<dbReference type="SUPFAM" id="SSF48403">
    <property type="entry name" value="Ankyrin repeat"/>
    <property type="match status" value="1"/>
</dbReference>
<dbReference type="InterPro" id="IPR002110">
    <property type="entry name" value="Ankyrin_rpt"/>
</dbReference>
<dbReference type="PROSITE" id="PS50297">
    <property type="entry name" value="ANK_REP_REGION"/>
    <property type="match status" value="1"/>
</dbReference>
<feature type="region of interest" description="Disordered" evidence="4">
    <location>
        <begin position="444"/>
        <end position="474"/>
    </location>
</feature>
<dbReference type="InterPro" id="IPR036770">
    <property type="entry name" value="Ankyrin_rpt-contain_sf"/>
</dbReference>
<dbReference type="Pfam" id="PF24521">
    <property type="entry name" value="Ank_KRIT1"/>
    <property type="match status" value="1"/>
</dbReference>
<feature type="compositionally biased region" description="Basic and acidic residues" evidence="4">
    <location>
        <begin position="129"/>
        <end position="142"/>
    </location>
</feature>
<feature type="compositionally biased region" description="Acidic residues" evidence="4">
    <location>
        <begin position="685"/>
        <end position="695"/>
    </location>
</feature>
<evidence type="ECO:0000313" key="7">
    <source>
        <dbReference type="EMBL" id="KAF2231346.1"/>
    </source>
</evidence>
<reference evidence="7" key="1">
    <citation type="journal article" date="2020" name="Stud. Mycol.">
        <title>101 Dothideomycetes genomes: a test case for predicting lifestyles and emergence of pathogens.</title>
        <authorList>
            <person name="Haridas S."/>
            <person name="Albert R."/>
            <person name="Binder M."/>
            <person name="Bloem J."/>
            <person name="Labutti K."/>
            <person name="Salamov A."/>
            <person name="Andreopoulos B."/>
            <person name="Baker S."/>
            <person name="Barry K."/>
            <person name="Bills G."/>
            <person name="Bluhm B."/>
            <person name="Cannon C."/>
            <person name="Castanera R."/>
            <person name="Culley D."/>
            <person name="Daum C."/>
            <person name="Ezra D."/>
            <person name="Gonzalez J."/>
            <person name="Henrissat B."/>
            <person name="Kuo A."/>
            <person name="Liang C."/>
            <person name="Lipzen A."/>
            <person name="Lutzoni F."/>
            <person name="Magnuson J."/>
            <person name="Mondo S."/>
            <person name="Nolan M."/>
            <person name="Ohm R."/>
            <person name="Pangilinan J."/>
            <person name="Park H.-J."/>
            <person name="Ramirez L."/>
            <person name="Alfaro M."/>
            <person name="Sun H."/>
            <person name="Tritt A."/>
            <person name="Yoshinaga Y."/>
            <person name="Zwiers L.-H."/>
            <person name="Turgeon B."/>
            <person name="Goodwin S."/>
            <person name="Spatafora J."/>
            <person name="Crous P."/>
            <person name="Grigoriev I."/>
        </authorList>
    </citation>
    <scope>NUCLEOTIDE SEQUENCE</scope>
    <source>
        <strain evidence="7">Tuck. ex Michener</strain>
    </source>
</reference>
<keyword evidence="8" id="KW-1185">Reference proteome</keyword>
<feature type="compositionally biased region" description="Polar residues" evidence="4">
    <location>
        <begin position="143"/>
        <end position="156"/>
    </location>
</feature>
<gene>
    <name evidence="7" type="ORF">EV356DRAFT_535618</name>
</gene>
<proteinExistence type="predicted"/>
<dbReference type="AlphaFoldDB" id="A0A6A6GZU8"/>
<evidence type="ECO:0000256" key="2">
    <source>
        <dbReference type="ARBA" id="ARBA00023043"/>
    </source>
</evidence>
<evidence type="ECO:0000259" key="6">
    <source>
        <dbReference type="Pfam" id="PF24521"/>
    </source>
</evidence>
<sequence>MSSTSAVDADTRPDHSEPAAAPALQQTSPLEAPSPPQPATHRDDTHPAHKGLSASETVAEAQDDSEAETEILSQDHKDEAANGASIKHENSEDTPMIDAPTAPSDGGAKTRSEAIKSPNGMKSSGTARRASETGETDREKSRLSSQRTSPTSTAQSAGRRKSSSIDAPTPDAKNNGHEHASPVTAWSRKRKARDEASPGEKREFEPPRQKHKMDRQDSSAQRHSRERSPSPKKYPHRRTISTQAGLPNGQPQKKRKPPALSAARIASYHEESDSETSSDATTHPRTQLKRSSHRSVSTPGRAMVQRKKLKDRYGMTPFANACQAGDLEHAKEALAEDPSMLDEPDNDQNTPLQTAALAGQEHIVEYLIQQRCNIHTMNRLQETPLIDAVENAEVKVVRLLLDAGVDPSRPNKKGRQPIDLVPKPDPAEEDEIVAVREIRTLLKDAIQRNHGSNRTPRLEQPEDNEDENKKRKDLDILDRTTKNLRNLVENNDKYGVRTFLEAMVRVDNNCLVAAAKGGHTDLMNVLLPLVDPDKVDFTKPLLAAIGRGHLDIVELLLKQDLDPTLKSTDDRFYWEIAEERQGPNWQTERHLLKTAYDDALARKDKKRLKGSPESRSKLGSAGKREKADRLLPPSISSQERRRHSSSSNIRRPSSPEIVKPKRTLIRGKDRELSSSGIAKRRRVVEDDEDESDEDDIKSSPGRPRVGRPKGSSSPGLQRKERHTSEPTSSKARDEKPTLKHAIGDTEQSRPERPIDMESSRKRDMDDDGDFAAYRERKRLIEKEQAERREREIKEKEAREKEVKEREAKEAAEREAEEKEKERLAKEAVEREAAKKETERLAKEAAEREAAEREKERLAKEAADREAAEQERQRLAREAAEREAEEARRKKAEAEAAAAAETARQEAEEQARREAEQREREQQEREREERLSRLPPAIGAACRFGMDLPLRRSKYINTGGVVEPGVLCRFTPVIGIQGHEIGISTNEGESAAAANELWILNFQACALLGLHEIDTSRNESTKQWRVQPSIRSQREGLWPGVKSGNHLLYPPKRDPGTVEERCERQAETNRIKQTWLDCDAVAWVRWADFNAAARQSPRLNAKGVEFSVDIRVHFDYVDVPQPTNLPAPNIDGDTPHVNGDTVTATNAAVSTGGPVSGEVAYHRPPKRKAAIELVEQGMTGTVAVLRVLQERDRAVPGVGLWKGGEEEQSNPPQEQPIEASAANIMSFDVNGGMVPTTSQRMTFGNLFGSGVIPAIAGTIQDAIDRGEMMDMN</sequence>
<dbReference type="PANTHER" id="PTHR24166">
    <property type="entry name" value="ROLLING PEBBLES, ISOFORM B"/>
    <property type="match status" value="1"/>
</dbReference>
<dbReference type="EMBL" id="ML991828">
    <property type="protein sequence ID" value="KAF2231346.1"/>
    <property type="molecule type" value="Genomic_DNA"/>
</dbReference>
<dbReference type="Proteomes" id="UP000800092">
    <property type="component" value="Unassembled WGS sequence"/>
</dbReference>
<feature type="region of interest" description="Disordered" evidence="4">
    <location>
        <begin position="405"/>
        <end position="425"/>
    </location>
</feature>
<name>A0A6A6GZU8_VIRVR</name>
<feature type="compositionally biased region" description="Polar residues" evidence="4">
    <location>
        <begin position="240"/>
        <end position="251"/>
    </location>
</feature>
<feature type="region of interest" description="Disordered" evidence="4">
    <location>
        <begin position="603"/>
        <end position="931"/>
    </location>
</feature>
<accession>A0A6A6GZU8</accession>
<dbReference type="InterPro" id="IPR056485">
    <property type="entry name" value="ARM_KRIT1"/>
</dbReference>
<evidence type="ECO:0000256" key="1">
    <source>
        <dbReference type="ARBA" id="ARBA00022737"/>
    </source>
</evidence>
<dbReference type="Pfam" id="PF12796">
    <property type="entry name" value="Ank_2"/>
    <property type="match status" value="1"/>
</dbReference>
<dbReference type="OrthoDB" id="194358at2759"/>
<feature type="repeat" description="ANK" evidence="3">
    <location>
        <begin position="347"/>
        <end position="379"/>
    </location>
</feature>
<dbReference type="Pfam" id="PF24513">
    <property type="entry name" value="DUF7593"/>
    <property type="match status" value="1"/>
</dbReference>
<organism evidence="7 8">
    <name type="scientific">Viridothelium virens</name>
    <name type="common">Speckled blister lichen</name>
    <name type="synonym">Trypethelium virens</name>
    <dbReference type="NCBI Taxonomy" id="1048519"/>
    <lineage>
        <taxon>Eukaryota</taxon>
        <taxon>Fungi</taxon>
        <taxon>Dikarya</taxon>
        <taxon>Ascomycota</taxon>
        <taxon>Pezizomycotina</taxon>
        <taxon>Dothideomycetes</taxon>
        <taxon>Dothideomycetes incertae sedis</taxon>
        <taxon>Trypetheliales</taxon>
        <taxon>Trypetheliaceae</taxon>
        <taxon>Viridothelium</taxon>
    </lineage>
</organism>
<dbReference type="SMART" id="SM00248">
    <property type="entry name" value="ANK"/>
    <property type="match status" value="5"/>
</dbReference>
<feature type="compositionally biased region" description="Basic and acidic residues" evidence="4">
    <location>
        <begin position="73"/>
        <end position="91"/>
    </location>
</feature>
<keyword evidence="1" id="KW-0677">Repeat</keyword>
<evidence type="ECO:0000259" key="5">
    <source>
        <dbReference type="Pfam" id="PF24513"/>
    </source>
</evidence>
<feature type="compositionally biased region" description="Basic and acidic residues" evidence="4">
    <location>
        <begin position="192"/>
        <end position="208"/>
    </location>
</feature>